<dbReference type="PANTHER" id="PTHR32093:SF121">
    <property type="entry name" value="LEUCINE-RICH REPEAT EXTENSIN-LIKE PROTEIN 6"/>
    <property type="match status" value="1"/>
</dbReference>
<evidence type="ECO:0000256" key="2">
    <source>
        <dbReference type="ARBA" id="ARBA00022525"/>
    </source>
</evidence>
<reference evidence="5 6" key="1">
    <citation type="journal article" date="2020" name="IScience">
        <title>Genome Sequencing of the Endangered Kingdonia uniflora (Circaeasteraceae, Ranunculales) Reveals Potential Mechanisms of Evolutionary Specialization.</title>
        <authorList>
            <person name="Sun Y."/>
            <person name="Deng T."/>
            <person name="Zhang A."/>
            <person name="Moore M.J."/>
            <person name="Landis J.B."/>
            <person name="Lin N."/>
            <person name="Zhang H."/>
            <person name="Zhang X."/>
            <person name="Huang J."/>
            <person name="Zhang X."/>
            <person name="Sun H."/>
            <person name="Wang H."/>
        </authorList>
    </citation>
    <scope>NUCLEOTIDE SEQUENCE [LARGE SCALE GENOMIC DNA]</scope>
    <source>
        <strain evidence="5">TB1705</strain>
        <tissue evidence="5">Leaf</tissue>
    </source>
</reference>
<dbReference type="InterPro" id="IPR032675">
    <property type="entry name" value="LRR_dom_sf"/>
</dbReference>
<keyword evidence="3" id="KW-0732">Signal</keyword>
<sequence>MLPSLKYLDIRFNELEGDVPDALFELKLDAIFINNNKFRFSLPESIDESPVSVLVIANNDLRGCFPSGLAKMASTLTELIIMNSSLTGCLPPEIGLLKNLTVFDAFWCDSGENMFVADLGKL</sequence>
<dbReference type="EMBL" id="JACGCM010002614">
    <property type="protein sequence ID" value="KAF6138075.1"/>
    <property type="molecule type" value="Genomic_DNA"/>
</dbReference>
<proteinExistence type="predicted"/>
<evidence type="ECO:0000313" key="6">
    <source>
        <dbReference type="Proteomes" id="UP000541444"/>
    </source>
</evidence>
<keyword evidence="4" id="KW-0677">Repeat</keyword>
<evidence type="ECO:0000256" key="1">
    <source>
        <dbReference type="ARBA" id="ARBA00004613"/>
    </source>
</evidence>
<dbReference type="Proteomes" id="UP000541444">
    <property type="component" value="Unassembled WGS sequence"/>
</dbReference>
<comment type="caution">
    <text evidence="5">The sequence shown here is derived from an EMBL/GenBank/DDBJ whole genome shotgun (WGS) entry which is preliminary data.</text>
</comment>
<dbReference type="PANTHER" id="PTHR32093">
    <property type="entry name" value="LEUCINE-RICH REPEAT EXTENSIN-LIKE PROTEIN 3-RELATED"/>
    <property type="match status" value="1"/>
</dbReference>
<dbReference type="Pfam" id="PF00560">
    <property type="entry name" value="LRR_1"/>
    <property type="match status" value="1"/>
</dbReference>
<name>A0A7J7L5Z9_9MAGN</name>
<protein>
    <submittedName>
        <fullName evidence="5">Uncharacterized protein</fullName>
    </submittedName>
</protein>
<organism evidence="5 6">
    <name type="scientific">Kingdonia uniflora</name>
    <dbReference type="NCBI Taxonomy" id="39325"/>
    <lineage>
        <taxon>Eukaryota</taxon>
        <taxon>Viridiplantae</taxon>
        <taxon>Streptophyta</taxon>
        <taxon>Embryophyta</taxon>
        <taxon>Tracheophyta</taxon>
        <taxon>Spermatophyta</taxon>
        <taxon>Magnoliopsida</taxon>
        <taxon>Ranunculales</taxon>
        <taxon>Circaeasteraceae</taxon>
        <taxon>Kingdonia</taxon>
    </lineage>
</organism>
<evidence type="ECO:0000256" key="3">
    <source>
        <dbReference type="ARBA" id="ARBA00022729"/>
    </source>
</evidence>
<dbReference type="Gene3D" id="3.80.10.10">
    <property type="entry name" value="Ribonuclease Inhibitor"/>
    <property type="match status" value="1"/>
</dbReference>
<dbReference type="AlphaFoldDB" id="A0A7J7L5Z9"/>
<dbReference type="GO" id="GO:0005576">
    <property type="term" value="C:extracellular region"/>
    <property type="evidence" value="ECO:0007669"/>
    <property type="project" value="UniProtKB-SubCell"/>
</dbReference>
<comment type="subcellular location">
    <subcellularLocation>
        <location evidence="1">Secreted</location>
    </subcellularLocation>
</comment>
<evidence type="ECO:0000313" key="5">
    <source>
        <dbReference type="EMBL" id="KAF6138075.1"/>
    </source>
</evidence>
<dbReference type="OrthoDB" id="676979at2759"/>
<dbReference type="SUPFAM" id="SSF52058">
    <property type="entry name" value="L domain-like"/>
    <property type="match status" value="1"/>
</dbReference>
<dbReference type="InterPro" id="IPR051582">
    <property type="entry name" value="LRR_extensin-like_regulator"/>
</dbReference>
<keyword evidence="6" id="KW-1185">Reference proteome</keyword>
<evidence type="ECO:0000256" key="4">
    <source>
        <dbReference type="ARBA" id="ARBA00022737"/>
    </source>
</evidence>
<dbReference type="InterPro" id="IPR001611">
    <property type="entry name" value="Leu-rich_rpt"/>
</dbReference>
<accession>A0A7J7L5Z9</accession>
<keyword evidence="2" id="KW-0964">Secreted</keyword>
<gene>
    <name evidence="5" type="ORF">GIB67_033489</name>
</gene>